<dbReference type="InterPro" id="IPR013131">
    <property type="entry name" value="Mannitol_DH_N"/>
</dbReference>
<dbReference type="GO" id="GO:0008926">
    <property type="term" value="F:mannitol-1-phosphate 5-dehydrogenase activity"/>
    <property type="evidence" value="ECO:0007669"/>
    <property type="project" value="TreeGrafter"/>
</dbReference>
<dbReference type="NCBIfam" id="NF002969">
    <property type="entry name" value="PRK03643.1"/>
    <property type="match status" value="1"/>
</dbReference>
<dbReference type="RefSeq" id="WP_091156285.1">
    <property type="nucleotide sequence ID" value="NZ_FNAI01000020.1"/>
</dbReference>
<evidence type="ECO:0000259" key="3">
    <source>
        <dbReference type="Pfam" id="PF01232"/>
    </source>
</evidence>
<dbReference type="Pfam" id="PF01232">
    <property type="entry name" value="Mannitol_dh"/>
    <property type="match status" value="1"/>
</dbReference>
<keyword evidence="6" id="KW-1185">Reference proteome</keyword>
<keyword evidence="1" id="KW-0560">Oxidoreductase</keyword>
<evidence type="ECO:0000256" key="1">
    <source>
        <dbReference type="ARBA" id="ARBA00023002"/>
    </source>
</evidence>
<dbReference type="GO" id="GO:0005829">
    <property type="term" value="C:cytosol"/>
    <property type="evidence" value="ECO:0007669"/>
    <property type="project" value="TreeGrafter"/>
</dbReference>
<feature type="domain" description="Mannitol dehydrogenase N-terminal" evidence="3">
    <location>
        <begin position="30"/>
        <end position="266"/>
    </location>
</feature>
<dbReference type="Gene3D" id="1.10.1040.10">
    <property type="entry name" value="N-(1-d-carboxylethyl)-l-norvaline Dehydrogenase, domain 2"/>
    <property type="match status" value="1"/>
</dbReference>
<accession>A0A1G7M3M3</accession>
<feature type="domain" description="Mannitol dehydrogenase C-terminal" evidence="4">
    <location>
        <begin position="287"/>
        <end position="484"/>
    </location>
</feature>
<dbReference type="Pfam" id="PF08125">
    <property type="entry name" value="Mannitol_dh_C"/>
    <property type="match status" value="1"/>
</dbReference>
<dbReference type="InterPro" id="IPR013328">
    <property type="entry name" value="6PGD_dom2"/>
</dbReference>
<dbReference type="SUPFAM" id="SSF51735">
    <property type="entry name" value="NAD(P)-binding Rossmann-fold domains"/>
    <property type="match status" value="1"/>
</dbReference>
<evidence type="ECO:0000313" key="6">
    <source>
        <dbReference type="Proteomes" id="UP000199072"/>
    </source>
</evidence>
<dbReference type="PANTHER" id="PTHR30524:SF0">
    <property type="entry name" value="ALTRONATE OXIDOREDUCTASE-RELATED"/>
    <property type="match status" value="1"/>
</dbReference>
<dbReference type="InterPro" id="IPR013118">
    <property type="entry name" value="Mannitol_DH_C"/>
</dbReference>
<gene>
    <name evidence="5" type="ORF">SAMN05216464_12050</name>
</gene>
<organism evidence="5 6">
    <name type="scientific">Mucilaginibacter pineti</name>
    <dbReference type="NCBI Taxonomy" id="1391627"/>
    <lineage>
        <taxon>Bacteria</taxon>
        <taxon>Pseudomonadati</taxon>
        <taxon>Bacteroidota</taxon>
        <taxon>Sphingobacteriia</taxon>
        <taxon>Sphingobacteriales</taxon>
        <taxon>Sphingobacteriaceae</taxon>
        <taxon>Mucilaginibacter</taxon>
    </lineage>
</organism>
<evidence type="ECO:0000313" key="5">
    <source>
        <dbReference type="EMBL" id="SDF56254.1"/>
    </source>
</evidence>
<dbReference type="OrthoDB" id="9768714at2"/>
<dbReference type="STRING" id="1391627.SAMN05216464_12050"/>
<dbReference type="AlphaFoldDB" id="A0A1G7M3M3"/>
<sequence>MQLSRNILPNIPYQQGLVLPSPLVFTYPEKVLQFGTGVFIRGLIDYYINNSNNQGGFKGRVVMVKSTAAGNAETFNQQDNLYTLVMKSVTEGEELEKKVICAAISRTIDASYDWESVLACAANADMQIIISNTTEAGITLIDNDPVTAFPPVSFPAKLLSFLLARFEAFGGSAESGMVIIPTELIPGNATKLKQMLNVLAVQNQLEQQFIDWLNTHNDFCNSLVDRIVPGKLPLHEESAIQQELGYTDNLMIMSETFDLWAIETASPRTKELLAFHNENPGIHIVPDISKFRELKMRLLNGSHNLSCAIGFLAGFKTVKEAMADEQFDIFMQRLINEEIAAAIVSDTISLADAREFGKQVLDRYRNPYIAFNWLDICVQDTAKIKIRAVPVVHQHYEKYNSVPDGICLGFAAYILFMRGTADADGNFYGSLRGEEYLINDDYAARLSEKWATKQGLDLVRSVLSDEELWDADLAAFRGFASRVAFFMDNLLNYGAMYCIKSLTPFSYE</sequence>
<dbReference type="PANTHER" id="PTHR30524">
    <property type="entry name" value="MANNITOL-1-PHOSPHATE 5-DEHYDROGENASE"/>
    <property type="match status" value="1"/>
</dbReference>
<dbReference type="GO" id="GO:0019592">
    <property type="term" value="P:mannitol catabolic process"/>
    <property type="evidence" value="ECO:0007669"/>
    <property type="project" value="TreeGrafter"/>
</dbReference>
<protein>
    <submittedName>
        <fullName evidence="5">Tagaturonate reductase</fullName>
    </submittedName>
</protein>
<evidence type="ECO:0000259" key="4">
    <source>
        <dbReference type="Pfam" id="PF08125"/>
    </source>
</evidence>
<dbReference type="InterPro" id="IPR008927">
    <property type="entry name" value="6-PGluconate_DH-like_C_sf"/>
</dbReference>
<dbReference type="SUPFAM" id="SSF48179">
    <property type="entry name" value="6-phosphogluconate dehydrogenase C-terminal domain-like"/>
    <property type="match status" value="1"/>
</dbReference>
<dbReference type="Proteomes" id="UP000199072">
    <property type="component" value="Unassembled WGS sequence"/>
</dbReference>
<dbReference type="Gene3D" id="3.40.50.720">
    <property type="entry name" value="NAD(P)-binding Rossmann-like Domain"/>
    <property type="match status" value="1"/>
</dbReference>
<reference evidence="5 6" key="1">
    <citation type="submission" date="2016-10" db="EMBL/GenBank/DDBJ databases">
        <authorList>
            <person name="de Groot N.N."/>
        </authorList>
    </citation>
    <scope>NUCLEOTIDE SEQUENCE [LARGE SCALE GENOMIC DNA]</scope>
    <source>
        <strain evidence="5 6">47C3B</strain>
    </source>
</reference>
<proteinExistence type="predicted"/>
<dbReference type="EMBL" id="FNAI01000020">
    <property type="protein sequence ID" value="SDF56254.1"/>
    <property type="molecule type" value="Genomic_DNA"/>
</dbReference>
<name>A0A1G7M3M3_9SPHI</name>
<evidence type="ECO:0000256" key="2">
    <source>
        <dbReference type="ARBA" id="ARBA00023027"/>
    </source>
</evidence>
<dbReference type="InterPro" id="IPR036291">
    <property type="entry name" value="NAD(P)-bd_dom_sf"/>
</dbReference>
<keyword evidence="2" id="KW-0520">NAD</keyword>